<dbReference type="HAMAP" id="MF_01521">
    <property type="entry name" value="MntP_pump"/>
    <property type="match status" value="1"/>
</dbReference>
<evidence type="ECO:0000256" key="7">
    <source>
        <dbReference type="ARBA" id="ARBA00023211"/>
    </source>
</evidence>
<feature type="transmembrane region" description="Helical" evidence="8">
    <location>
        <begin position="134"/>
        <end position="154"/>
    </location>
</feature>
<evidence type="ECO:0000256" key="3">
    <source>
        <dbReference type="ARBA" id="ARBA00022692"/>
    </source>
</evidence>
<keyword evidence="6 8" id="KW-0472">Membrane</keyword>
<evidence type="ECO:0000256" key="5">
    <source>
        <dbReference type="ARBA" id="ARBA00023065"/>
    </source>
</evidence>
<keyword evidence="7 8" id="KW-0464">Manganese</keyword>
<dbReference type="EMBL" id="CP129013">
    <property type="protein sequence ID" value="WLR44331.1"/>
    <property type="molecule type" value="Genomic_DNA"/>
</dbReference>
<dbReference type="PANTHER" id="PTHR35529">
    <property type="entry name" value="MANGANESE EFFLUX PUMP MNTP-RELATED"/>
    <property type="match status" value="1"/>
</dbReference>
<feature type="transmembrane region" description="Helical" evidence="8">
    <location>
        <begin position="12"/>
        <end position="32"/>
    </location>
</feature>
<comment type="function">
    <text evidence="8">Probably functions as a manganese efflux pump.</text>
</comment>
<keyword evidence="4 8" id="KW-1133">Transmembrane helix</keyword>
<evidence type="ECO:0000256" key="2">
    <source>
        <dbReference type="ARBA" id="ARBA00022475"/>
    </source>
</evidence>
<evidence type="ECO:0000313" key="10">
    <source>
        <dbReference type="Proteomes" id="UP001197974"/>
    </source>
</evidence>
<comment type="similarity">
    <text evidence="8">Belongs to the MntP (TC 9.B.29) family.</text>
</comment>
<gene>
    <name evidence="8" type="primary">mntP</name>
    <name evidence="9" type="ORF">LC087_12375</name>
</gene>
<protein>
    <recommendedName>
        <fullName evidence="8">Putative manganese efflux pump MntP</fullName>
    </recommendedName>
</protein>
<dbReference type="PANTHER" id="PTHR35529:SF1">
    <property type="entry name" value="MANGANESE EFFLUX PUMP MNTP-RELATED"/>
    <property type="match status" value="1"/>
</dbReference>
<reference evidence="9 10" key="1">
    <citation type="submission" date="2023-06" db="EMBL/GenBank/DDBJ databases">
        <title>Five Gram-positive bacteria isolated from mangrove sediments in Shenzhen, Guangdong, China.</title>
        <authorList>
            <person name="Yu S."/>
            <person name="Zheng W."/>
            <person name="Huang Y."/>
        </authorList>
    </citation>
    <scope>NUCLEOTIDE SEQUENCE [LARGE SCALE GENOMIC DNA]</scope>
    <source>
        <strain evidence="9 10">SaN35-3</strain>
    </source>
</reference>
<feature type="transmembrane region" description="Helical" evidence="8">
    <location>
        <begin position="39"/>
        <end position="65"/>
    </location>
</feature>
<organism evidence="9 10">
    <name type="scientific">Bacillus carboniphilus</name>
    <dbReference type="NCBI Taxonomy" id="86663"/>
    <lineage>
        <taxon>Bacteria</taxon>
        <taxon>Bacillati</taxon>
        <taxon>Bacillota</taxon>
        <taxon>Bacilli</taxon>
        <taxon>Bacillales</taxon>
        <taxon>Bacillaceae</taxon>
        <taxon>Bacillus</taxon>
    </lineage>
</organism>
<name>A0ABY9JY43_9BACI</name>
<keyword evidence="2 8" id="KW-1003">Cell membrane</keyword>
<evidence type="ECO:0000256" key="4">
    <source>
        <dbReference type="ARBA" id="ARBA00022989"/>
    </source>
</evidence>
<evidence type="ECO:0000256" key="1">
    <source>
        <dbReference type="ARBA" id="ARBA00022448"/>
    </source>
</evidence>
<proteinExistence type="inferred from homology"/>
<evidence type="ECO:0000313" key="9">
    <source>
        <dbReference type="EMBL" id="WLR44331.1"/>
    </source>
</evidence>
<feature type="transmembrane region" description="Helical" evidence="8">
    <location>
        <begin position="71"/>
        <end position="92"/>
    </location>
</feature>
<keyword evidence="10" id="KW-1185">Reference proteome</keyword>
<comment type="subcellular location">
    <subcellularLocation>
        <location evidence="8">Cell membrane</location>
        <topology evidence="8">Multi-pass membrane protein</topology>
    </subcellularLocation>
</comment>
<dbReference type="InterPro" id="IPR003810">
    <property type="entry name" value="Mntp/YtaF"/>
</dbReference>
<feature type="transmembrane region" description="Helical" evidence="8">
    <location>
        <begin position="104"/>
        <end position="128"/>
    </location>
</feature>
<keyword evidence="1 8" id="KW-0813">Transport</keyword>
<keyword evidence="5 8" id="KW-0406">Ion transport</keyword>
<accession>A0ABY9JY43</accession>
<keyword evidence="3 8" id="KW-0812">Transmembrane</keyword>
<evidence type="ECO:0000256" key="8">
    <source>
        <dbReference type="HAMAP-Rule" id="MF_01521"/>
    </source>
</evidence>
<evidence type="ECO:0000256" key="6">
    <source>
        <dbReference type="ARBA" id="ARBA00023136"/>
    </source>
</evidence>
<dbReference type="Pfam" id="PF02659">
    <property type="entry name" value="Mntp"/>
    <property type="match status" value="1"/>
</dbReference>
<dbReference type="InterPro" id="IPR022929">
    <property type="entry name" value="Put_MntP"/>
</dbReference>
<feature type="transmembrane region" description="Helical" evidence="8">
    <location>
        <begin position="161"/>
        <end position="182"/>
    </location>
</feature>
<dbReference type="Proteomes" id="UP001197974">
    <property type="component" value="Chromosome"/>
</dbReference>
<sequence length="184" mass="19976">MLLSLEELITILLISIALGMDAFSVGLGMGLIKLKNWQILYIGLIIGFFHLWMPLIGILIGRFLTDTLGSLATYTGGSLLLILGLQMVSSSFSNQETMFYIRKGIGLFFFALSVSLDSFSVGLSLGIFGAKMAVTLMLFAFTSMILTWIGLFLGSKVQGWFGSYSEALGGCILVIFGLKLILMS</sequence>